<sequence length="183" mass="20941">MRFSLAILVSLIFLSGCSVDMSRSMPDYQGSDKAFIRVDNTFQPTPFRLEKMLPSEGCVKSDGVYGLTAKIAIMGIKSSYTRRVNGIASPSETFLKRGYLEYIIQSGYVYKIWWRFEERSMYGIDLSRTFTSSFMAKDGHTYEVQTKGNDIVIHDLTDNEDITPVNIKECKYKKTLLGKKEYL</sequence>
<dbReference type="Proteomes" id="UP000659047">
    <property type="component" value="Unassembled WGS sequence"/>
</dbReference>
<reference evidence="1" key="1">
    <citation type="submission" date="2021-01" db="EMBL/GenBank/DDBJ databases">
        <title>Intestinitalea alba gen. nov., sp. nov., a novel genus of the family Enterobacteriaceae, isolated from the gut of the plastic-eating mealworm Tenebrio molitor L.</title>
        <authorList>
            <person name="Yang Y."/>
        </authorList>
    </citation>
    <scope>NUCLEOTIDE SEQUENCE</scope>
    <source>
        <strain evidence="1">BIT-L3</strain>
    </source>
</reference>
<dbReference type="PROSITE" id="PS51257">
    <property type="entry name" value="PROKAR_LIPOPROTEIN"/>
    <property type="match status" value="1"/>
</dbReference>
<proteinExistence type="predicted"/>
<protein>
    <recommendedName>
        <fullName evidence="3">Lipoprotein</fullName>
    </recommendedName>
</protein>
<evidence type="ECO:0000313" key="1">
    <source>
        <dbReference type="EMBL" id="MBK4716805.1"/>
    </source>
</evidence>
<evidence type="ECO:0008006" key="3">
    <source>
        <dbReference type="Google" id="ProtNLM"/>
    </source>
</evidence>
<accession>A0A8K0XXP2</accession>
<gene>
    <name evidence="1" type="ORF">JJB97_15990</name>
</gene>
<dbReference type="AlphaFoldDB" id="A0A8K0XXP2"/>
<name>A0A8K0XXP2_9ENTR</name>
<organism evidence="1 2">
    <name type="scientific">Tenebrionibacter intestinalis</name>
    <dbReference type="NCBI Taxonomy" id="2799638"/>
    <lineage>
        <taxon>Bacteria</taxon>
        <taxon>Pseudomonadati</taxon>
        <taxon>Pseudomonadota</taxon>
        <taxon>Gammaproteobacteria</taxon>
        <taxon>Enterobacterales</taxon>
        <taxon>Enterobacteriaceae</taxon>
        <taxon>Tenebrionibacter/Tenebrionicola group</taxon>
        <taxon>Tenebrionibacter</taxon>
    </lineage>
</organism>
<comment type="caution">
    <text evidence="1">The sequence shown here is derived from an EMBL/GenBank/DDBJ whole genome shotgun (WGS) entry which is preliminary data.</text>
</comment>
<dbReference type="EMBL" id="JAEPBH010000055">
    <property type="protein sequence ID" value="MBK4716805.1"/>
    <property type="molecule type" value="Genomic_DNA"/>
</dbReference>
<evidence type="ECO:0000313" key="2">
    <source>
        <dbReference type="Proteomes" id="UP000659047"/>
    </source>
</evidence>
<dbReference type="RefSeq" id="WP_238715077.1">
    <property type="nucleotide sequence ID" value="NZ_JAEPBH010000055.1"/>
</dbReference>
<keyword evidence="2" id="KW-1185">Reference proteome</keyword>